<sequence length="385" mass="43795">MTEDIYRVDDLSNGLERNKLAVVNKYNYENLPPFEYILGVELSPELKDSFTNRENFCKCLITDCANNIRDQCSCNDKTAFCCSLCSCSTQTEANCSKRYLPLNCLFQVYYVNPQKKWGLRTLNFIKKGSILFEYGGILSEDKDGIEDDDYIYLFDYKDKKYIINAHKKGNLARFANHSCAANCYTQVSEIDETNVPHLIIVAARDIYPGEEITLNYGHYWWNVKMINSNLICSCESSKCQYSSFPAQNGYVNGENHLTTENGECSSGIRSPQCARKFAGPNPQSARKIAVPFSIRKNCARKDAAAPFSIPRNCARKMCYEESDEITILSDSEEEEDVEKEDVVEKDVVEKEEVAEKEIVGEQEFVANSENNGIDFDDDDIICIEN</sequence>
<organism evidence="1 2">
    <name type="scientific">Meloidogyne enterolobii</name>
    <name type="common">Root-knot nematode worm</name>
    <name type="synonym">Meloidogyne mayaguensis</name>
    <dbReference type="NCBI Taxonomy" id="390850"/>
    <lineage>
        <taxon>Eukaryota</taxon>
        <taxon>Metazoa</taxon>
        <taxon>Ecdysozoa</taxon>
        <taxon>Nematoda</taxon>
        <taxon>Chromadorea</taxon>
        <taxon>Rhabditida</taxon>
        <taxon>Tylenchina</taxon>
        <taxon>Tylenchomorpha</taxon>
        <taxon>Tylenchoidea</taxon>
        <taxon>Meloidogynidae</taxon>
        <taxon>Meloidogyninae</taxon>
        <taxon>Meloidogyne</taxon>
    </lineage>
</organism>
<name>A0ACB1A739_MELEN</name>
<gene>
    <name evidence="1" type="ORF">MENTE1834_LOCUS34572</name>
</gene>
<dbReference type="Proteomes" id="UP001497535">
    <property type="component" value="Unassembled WGS sequence"/>
</dbReference>
<reference evidence="1" key="1">
    <citation type="submission" date="2023-11" db="EMBL/GenBank/DDBJ databases">
        <authorList>
            <person name="Poullet M."/>
        </authorList>
    </citation>
    <scope>NUCLEOTIDE SEQUENCE</scope>
    <source>
        <strain evidence="1">E1834</strain>
    </source>
</reference>
<protein>
    <submittedName>
        <fullName evidence="1">Uncharacterized protein</fullName>
    </submittedName>
</protein>
<evidence type="ECO:0000313" key="2">
    <source>
        <dbReference type="Proteomes" id="UP001497535"/>
    </source>
</evidence>
<accession>A0ACB1A739</accession>
<dbReference type="EMBL" id="CAVMJV010000062">
    <property type="protein sequence ID" value="CAK5087048.1"/>
    <property type="molecule type" value="Genomic_DNA"/>
</dbReference>
<keyword evidence="2" id="KW-1185">Reference proteome</keyword>
<comment type="caution">
    <text evidence="1">The sequence shown here is derived from an EMBL/GenBank/DDBJ whole genome shotgun (WGS) entry which is preliminary data.</text>
</comment>
<proteinExistence type="predicted"/>
<evidence type="ECO:0000313" key="1">
    <source>
        <dbReference type="EMBL" id="CAK5087048.1"/>
    </source>
</evidence>